<dbReference type="RefSeq" id="WP_116775775.1">
    <property type="nucleotide sequence ID" value="NZ_QDKG01000003.1"/>
</dbReference>
<organism evidence="1 2">
    <name type="scientific">Sphingobacterium corticibacter</name>
    <dbReference type="NCBI Taxonomy" id="2171749"/>
    <lineage>
        <taxon>Bacteria</taxon>
        <taxon>Pseudomonadati</taxon>
        <taxon>Bacteroidota</taxon>
        <taxon>Sphingobacteriia</taxon>
        <taxon>Sphingobacteriales</taxon>
        <taxon>Sphingobacteriaceae</taxon>
        <taxon>Sphingobacterium</taxon>
    </lineage>
</organism>
<dbReference type="OrthoDB" id="7314861at2"/>
<comment type="caution">
    <text evidence="1">The sequence shown here is derived from an EMBL/GenBank/DDBJ whole genome shotgun (WGS) entry which is preliminary data.</text>
</comment>
<reference evidence="1 2" key="1">
    <citation type="submission" date="2018-04" db="EMBL/GenBank/DDBJ databases">
        <title>Sphingobacterium cortibacter sp. nov.</title>
        <authorList>
            <person name="Li Y."/>
        </authorList>
    </citation>
    <scope>NUCLEOTIDE SEQUENCE [LARGE SCALE GENOMIC DNA]</scope>
    <source>
        <strain evidence="1 2">2c-3</strain>
    </source>
</reference>
<evidence type="ECO:0000313" key="1">
    <source>
        <dbReference type="EMBL" id="PVH25185.1"/>
    </source>
</evidence>
<accession>A0A2T8HIF7</accession>
<protein>
    <submittedName>
        <fullName evidence="1">Uncharacterized protein</fullName>
    </submittedName>
</protein>
<gene>
    <name evidence="1" type="ORF">DC487_09675</name>
</gene>
<name>A0A2T8HIF7_9SPHI</name>
<keyword evidence="2" id="KW-1185">Reference proteome</keyword>
<dbReference type="Proteomes" id="UP000245627">
    <property type="component" value="Unassembled WGS sequence"/>
</dbReference>
<dbReference type="EMBL" id="QDKG01000003">
    <property type="protein sequence ID" value="PVH25185.1"/>
    <property type="molecule type" value="Genomic_DNA"/>
</dbReference>
<proteinExistence type="predicted"/>
<sequence length="71" mass="8088">MNRNISNISTGFPLTEDLGLNLAVNYPADRSGRIYSENIVPDIIITRGDHFEDLSKDLKVQKAVTWLRDNR</sequence>
<dbReference type="AlphaFoldDB" id="A0A2T8HIF7"/>
<evidence type="ECO:0000313" key="2">
    <source>
        <dbReference type="Proteomes" id="UP000245627"/>
    </source>
</evidence>